<proteinExistence type="predicted"/>
<dbReference type="Proteomes" id="UP000066124">
    <property type="component" value="Chromosome"/>
</dbReference>
<reference evidence="4" key="1">
    <citation type="journal article" date="2015" name="J. Biotechnol.">
        <title>Complete genome sequence of Haloferax gibbonsii strain ARA6, a potential producer of polyhydroxyalkanoates and halocins isolated from Araruama, Rio de Janeiro, Brasil.</title>
        <authorList>
            <person name="Pinto L.H."/>
            <person name="D'Alincourt Carvalho-Assef A.P."/>
            <person name="Vieira R.P."/>
            <person name="Clementino M.M."/>
            <person name="Albano R.M."/>
        </authorList>
    </citation>
    <scope>NUCLEOTIDE SEQUENCE [LARGE SCALE GENOMIC DNA]</scope>
    <source>
        <strain evidence="4">ARA6</strain>
    </source>
</reference>
<keyword evidence="3" id="KW-0808">Transferase</keyword>
<evidence type="ECO:0000313" key="4">
    <source>
        <dbReference type="Proteomes" id="UP000066124"/>
    </source>
</evidence>
<dbReference type="InterPro" id="IPR029044">
    <property type="entry name" value="Nucleotide-diphossugar_trans"/>
</dbReference>
<dbReference type="KEGG" id="hgi:ABY42_07440"/>
<dbReference type="PATRIC" id="fig|35746.4.peg.1585"/>
<dbReference type="InterPro" id="IPR050834">
    <property type="entry name" value="Glycosyltransf_2"/>
</dbReference>
<dbReference type="InterPro" id="IPR001173">
    <property type="entry name" value="Glyco_trans_2-like"/>
</dbReference>
<dbReference type="GO" id="GO:0016740">
    <property type="term" value="F:transferase activity"/>
    <property type="evidence" value="ECO:0007669"/>
    <property type="project" value="UniProtKB-KW"/>
</dbReference>
<organism evidence="3 4">
    <name type="scientific">Haloferax gibbonsii</name>
    <dbReference type="NCBI Taxonomy" id="35746"/>
    <lineage>
        <taxon>Archaea</taxon>
        <taxon>Methanobacteriati</taxon>
        <taxon>Methanobacteriota</taxon>
        <taxon>Stenosarchaea group</taxon>
        <taxon>Halobacteria</taxon>
        <taxon>Halobacteriales</taxon>
        <taxon>Haloferacaceae</taxon>
        <taxon>Haloferax</taxon>
    </lineage>
</organism>
<dbReference type="SUPFAM" id="SSF53448">
    <property type="entry name" value="Nucleotide-diphospho-sugar transferases"/>
    <property type="match status" value="1"/>
</dbReference>
<dbReference type="Gene3D" id="3.90.550.10">
    <property type="entry name" value="Spore Coat Polysaccharide Biosynthesis Protein SpsA, Chain A"/>
    <property type="match status" value="1"/>
</dbReference>
<dbReference type="Pfam" id="PF00535">
    <property type="entry name" value="Glycos_transf_2"/>
    <property type="match status" value="1"/>
</dbReference>
<dbReference type="PANTHER" id="PTHR43685:SF2">
    <property type="entry name" value="GLYCOSYLTRANSFERASE 2-LIKE DOMAIN-CONTAINING PROTEIN"/>
    <property type="match status" value="1"/>
</dbReference>
<feature type="domain" description="Glycosyltransferase 2-like" evidence="2">
    <location>
        <begin position="61"/>
        <end position="108"/>
    </location>
</feature>
<dbReference type="EMBL" id="CP011947">
    <property type="protein sequence ID" value="AKU07583.1"/>
    <property type="molecule type" value="Genomic_DNA"/>
</dbReference>
<dbReference type="AlphaFoldDB" id="A0A0K1ITD9"/>
<evidence type="ECO:0000259" key="2">
    <source>
        <dbReference type="Pfam" id="PF00535"/>
    </source>
</evidence>
<evidence type="ECO:0000313" key="3">
    <source>
        <dbReference type="EMBL" id="AKU07583.1"/>
    </source>
</evidence>
<name>A0A0K1ITD9_HALGI</name>
<sequence>MIALSMADGDTEDRSHEGASYRDDTARALDVTATLSDASLVVASNRERCYSSETAPEWLDVVVRTDKGRNYARNRAIEEAENEWIIVADDDITFPTRLAAHLVDSMHEFQVVGLEDFWPMRWTLTRFMIFHRSLWERVGGFDEHREHGGDTDFAIRAEKAGAEVHRLPRRIVPHHDTESDFDVGTHLEWLFYLFKRHPKQVAVPALKLALAKVNVISPSKIEYDASWAGDVFSLSDTDDAPLDH</sequence>
<feature type="compositionally biased region" description="Basic and acidic residues" evidence="1">
    <location>
        <begin position="12"/>
        <end position="21"/>
    </location>
</feature>
<evidence type="ECO:0000256" key="1">
    <source>
        <dbReference type="SAM" id="MobiDB-lite"/>
    </source>
</evidence>
<feature type="region of interest" description="Disordered" evidence="1">
    <location>
        <begin position="1"/>
        <end position="21"/>
    </location>
</feature>
<dbReference type="PANTHER" id="PTHR43685">
    <property type="entry name" value="GLYCOSYLTRANSFERASE"/>
    <property type="match status" value="1"/>
</dbReference>
<gene>
    <name evidence="3" type="ORF">ABY42_07440</name>
</gene>
<protein>
    <submittedName>
        <fullName evidence="3">Glycosyl transferase</fullName>
    </submittedName>
</protein>
<accession>A0A0K1ITD9</accession>